<dbReference type="BioCyc" id="EBAC796937-HMP:GMGH-969-MONOMER"/>
<organism evidence="1 2">
    <name type="scientific">Peptoanaerobacter stomatis</name>
    <dbReference type="NCBI Taxonomy" id="796937"/>
    <lineage>
        <taxon>Bacteria</taxon>
        <taxon>Bacillati</taxon>
        <taxon>Bacillota</taxon>
        <taxon>Clostridia</taxon>
        <taxon>Peptostreptococcales</taxon>
        <taxon>Filifactoraceae</taxon>
        <taxon>Peptoanaerobacter</taxon>
    </lineage>
</organism>
<name>G9X3L0_9FIRM</name>
<dbReference type="EMBL" id="AFZE01000058">
    <property type="protein sequence ID" value="EHL09975.1"/>
    <property type="molecule type" value="Genomic_DNA"/>
</dbReference>
<evidence type="ECO:0000313" key="1">
    <source>
        <dbReference type="EMBL" id="EHL09975.1"/>
    </source>
</evidence>
<comment type="caution">
    <text evidence="1">The sequence shown here is derived from an EMBL/GenBank/DDBJ whole genome shotgun (WGS) entry which is preliminary data.</text>
</comment>
<reference evidence="1 2" key="1">
    <citation type="submission" date="2011-08" db="EMBL/GenBank/DDBJ databases">
        <title>The Genome Sequence of Eubacteriaceae bacterium ACC19a.</title>
        <authorList>
            <consortium name="The Broad Institute Genome Sequencing Platform"/>
            <person name="Earl A."/>
            <person name="Ward D."/>
            <person name="Feldgarden M."/>
            <person name="Gevers D."/>
            <person name="Sizova M."/>
            <person name="Hazen A."/>
            <person name="Epstein S."/>
            <person name="Young S.K."/>
            <person name="Zeng Q."/>
            <person name="Gargeya S."/>
            <person name="Fitzgerald M."/>
            <person name="Haas B."/>
            <person name="Abouelleil A."/>
            <person name="Alvarado L."/>
            <person name="Arachchi H.M."/>
            <person name="Berlin A."/>
            <person name="Brown A."/>
            <person name="Chapman S.B."/>
            <person name="Chen Z."/>
            <person name="Dunbar C."/>
            <person name="Freedman E."/>
            <person name="Gearin G."/>
            <person name="Gellesch M."/>
            <person name="Goldberg J."/>
            <person name="Griggs A."/>
            <person name="Gujja S."/>
            <person name="Heiman D."/>
            <person name="Howarth C."/>
            <person name="Larson L."/>
            <person name="Lui A."/>
            <person name="MacDonald P.J.P."/>
            <person name="Montmayeur A."/>
            <person name="Murphy C."/>
            <person name="Neiman D."/>
            <person name="Pearson M."/>
            <person name="Priest M."/>
            <person name="Roberts A."/>
            <person name="Saif S."/>
            <person name="Shea T."/>
            <person name="Shenoy N."/>
            <person name="Sisk P."/>
            <person name="Stolte C."/>
            <person name="Sykes S."/>
            <person name="Wortman J."/>
            <person name="Nusbaum C."/>
            <person name="Birren B."/>
        </authorList>
    </citation>
    <scope>NUCLEOTIDE SEQUENCE [LARGE SCALE GENOMIC DNA]</scope>
    <source>
        <strain evidence="1 2">ACC19a</strain>
    </source>
</reference>
<evidence type="ECO:0000313" key="2">
    <source>
        <dbReference type="Proteomes" id="UP000006437"/>
    </source>
</evidence>
<dbReference type="RefSeq" id="WP_009525202.1">
    <property type="nucleotide sequence ID" value="NZ_JH414550.1"/>
</dbReference>
<protein>
    <submittedName>
        <fullName evidence="1">Uncharacterized protein</fullName>
    </submittedName>
</protein>
<dbReference type="AlphaFoldDB" id="G9X3L0"/>
<accession>G9X3L0</accession>
<dbReference type="HOGENOM" id="CLU_205194_0_0_9"/>
<gene>
    <name evidence="1" type="ORF">HMPREF9629_00967</name>
</gene>
<dbReference type="Proteomes" id="UP000006437">
    <property type="component" value="Unassembled WGS sequence"/>
</dbReference>
<proteinExistence type="predicted"/>
<sequence>MNDLMNKYLGKNVEDVKQALINEGYEVIIERLEPKKDKDILSDELVIQIKKQENRILLITSMFKKYI</sequence>